<reference evidence="2 3" key="1">
    <citation type="submission" date="2021-04" db="EMBL/GenBank/DDBJ databases">
        <authorList>
            <person name="De Guttry C."/>
            <person name="Zahm M."/>
            <person name="Klopp C."/>
            <person name="Cabau C."/>
            <person name="Louis A."/>
            <person name="Berthelot C."/>
            <person name="Parey E."/>
            <person name="Roest Crollius H."/>
            <person name="Montfort J."/>
            <person name="Robinson-Rechavi M."/>
            <person name="Bucao C."/>
            <person name="Bouchez O."/>
            <person name="Gislard M."/>
            <person name="Lluch J."/>
            <person name="Milhes M."/>
            <person name="Lampietro C."/>
            <person name="Lopez Roques C."/>
            <person name="Donnadieu C."/>
            <person name="Braasch I."/>
            <person name="Desvignes T."/>
            <person name="Postlethwait J."/>
            <person name="Bobe J."/>
            <person name="Wedekind C."/>
            <person name="Guiguen Y."/>
        </authorList>
    </citation>
    <scope>NUCLEOTIDE SEQUENCE [LARGE SCALE GENOMIC DNA]</scope>
    <source>
        <strain evidence="2">Cs_M1</strain>
        <tissue evidence="2">Blood</tissue>
    </source>
</reference>
<dbReference type="AlphaFoldDB" id="A0AAN8QGJ3"/>
<feature type="region of interest" description="Disordered" evidence="1">
    <location>
        <begin position="54"/>
        <end position="87"/>
    </location>
</feature>
<comment type="caution">
    <text evidence="2">The sequence shown here is derived from an EMBL/GenBank/DDBJ whole genome shotgun (WGS) entry which is preliminary data.</text>
</comment>
<feature type="compositionally biased region" description="Basic and acidic residues" evidence="1">
    <location>
        <begin position="69"/>
        <end position="87"/>
    </location>
</feature>
<name>A0AAN8QGJ3_9TELE</name>
<proteinExistence type="predicted"/>
<protein>
    <submittedName>
        <fullName evidence="2">Uncharacterized protein</fullName>
    </submittedName>
</protein>
<organism evidence="2 3">
    <name type="scientific">Coregonus suidteri</name>
    <dbReference type="NCBI Taxonomy" id="861788"/>
    <lineage>
        <taxon>Eukaryota</taxon>
        <taxon>Metazoa</taxon>
        <taxon>Chordata</taxon>
        <taxon>Craniata</taxon>
        <taxon>Vertebrata</taxon>
        <taxon>Euteleostomi</taxon>
        <taxon>Actinopterygii</taxon>
        <taxon>Neopterygii</taxon>
        <taxon>Teleostei</taxon>
        <taxon>Protacanthopterygii</taxon>
        <taxon>Salmoniformes</taxon>
        <taxon>Salmonidae</taxon>
        <taxon>Coregoninae</taxon>
        <taxon>Coregonus</taxon>
    </lineage>
</organism>
<keyword evidence="3" id="KW-1185">Reference proteome</keyword>
<evidence type="ECO:0000313" key="3">
    <source>
        <dbReference type="Proteomes" id="UP001356427"/>
    </source>
</evidence>
<gene>
    <name evidence="2" type="ORF">J4Q44_G00334260</name>
</gene>
<sequence length="87" mass="9952">MCPLIHWHIECFLSKHFKSSCTEVKPLNFSTHASYPHSTHFDVSLRSAPIPWISHPPQLFKSPASTDPQDSKNSDNNSKDERLTHLL</sequence>
<evidence type="ECO:0000256" key="1">
    <source>
        <dbReference type="SAM" id="MobiDB-lite"/>
    </source>
</evidence>
<dbReference type="EMBL" id="JAGTTL010000033">
    <property type="protein sequence ID" value="KAK6295713.1"/>
    <property type="molecule type" value="Genomic_DNA"/>
</dbReference>
<evidence type="ECO:0000313" key="2">
    <source>
        <dbReference type="EMBL" id="KAK6295713.1"/>
    </source>
</evidence>
<accession>A0AAN8QGJ3</accession>
<dbReference type="Proteomes" id="UP001356427">
    <property type="component" value="Unassembled WGS sequence"/>
</dbReference>